<feature type="compositionally biased region" description="Basic and acidic residues" evidence="3">
    <location>
        <begin position="52"/>
        <end position="84"/>
    </location>
</feature>
<evidence type="ECO:0000259" key="4">
    <source>
        <dbReference type="PROSITE" id="PS50280"/>
    </source>
</evidence>
<dbReference type="AlphaFoldDB" id="A0A8S3JGF0"/>
<feature type="region of interest" description="Disordered" evidence="3">
    <location>
        <begin position="1"/>
        <end position="86"/>
    </location>
</feature>
<comment type="caution">
    <text evidence="5">The sequence shown here is derived from an EMBL/GenBank/DDBJ whole genome shotgun (WGS) entry which is preliminary data.</text>
</comment>
<dbReference type="PANTHER" id="PTHR46024">
    <property type="entry name" value="HISTONE-LYSINE N-METHYLTRANSFERASE EGGLESS"/>
    <property type="match status" value="1"/>
</dbReference>
<dbReference type="InterPro" id="IPR046341">
    <property type="entry name" value="SET_dom_sf"/>
</dbReference>
<evidence type="ECO:0000256" key="2">
    <source>
        <dbReference type="ARBA" id="ARBA00023242"/>
    </source>
</evidence>
<feature type="non-terminal residue" evidence="5">
    <location>
        <position position="1"/>
    </location>
</feature>
<dbReference type="PANTHER" id="PTHR46024:SF1">
    <property type="entry name" value="HISTONE-LYSINE N-METHYLTRANSFERASE EGGLESS"/>
    <property type="match status" value="1"/>
</dbReference>
<comment type="subcellular location">
    <subcellularLocation>
        <location evidence="1">Nucleus</location>
    </subcellularLocation>
</comment>
<dbReference type="PROSITE" id="PS50280">
    <property type="entry name" value="SET"/>
    <property type="match status" value="1"/>
</dbReference>
<name>A0A8S3JGF0_9BILA</name>
<organism evidence="5 6">
    <name type="scientific">Rotaria magnacalcarata</name>
    <dbReference type="NCBI Taxonomy" id="392030"/>
    <lineage>
        <taxon>Eukaryota</taxon>
        <taxon>Metazoa</taxon>
        <taxon>Spiralia</taxon>
        <taxon>Gnathifera</taxon>
        <taxon>Rotifera</taxon>
        <taxon>Eurotatoria</taxon>
        <taxon>Bdelloidea</taxon>
        <taxon>Philodinida</taxon>
        <taxon>Philodinidae</taxon>
        <taxon>Rotaria</taxon>
    </lineage>
</organism>
<dbReference type="EMBL" id="CAJOBJ010362547">
    <property type="protein sequence ID" value="CAF5219027.1"/>
    <property type="molecule type" value="Genomic_DNA"/>
</dbReference>
<protein>
    <recommendedName>
        <fullName evidence="4">SET domain-containing protein</fullName>
    </recommendedName>
</protein>
<gene>
    <name evidence="5" type="ORF">GIL414_LOCUS83265</name>
</gene>
<keyword evidence="2" id="KW-0539">Nucleus</keyword>
<dbReference type="SMART" id="SM00317">
    <property type="entry name" value="SET"/>
    <property type="match status" value="1"/>
</dbReference>
<dbReference type="InterPro" id="IPR051516">
    <property type="entry name" value="SETDB_methyltransferase"/>
</dbReference>
<accession>A0A8S3JGF0</accession>
<evidence type="ECO:0000256" key="3">
    <source>
        <dbReference type="SAM" id="MobiDB-lite"/>
    </source>
</evidence>
<evidence type="ECO:0000313" key="6">
    <source>
        <dbReference type="Proteomes" id="UP000681720"/>
    </source>
</evidence>
<dbReference type="InterPro" id="IPR001214">
    <property type="entry name" value="SET_dom"/>
</dbReference>
<dbReference type="GO" id="GO:0010629">
    <property type="term" value="P:negative regulation of gene expression"/>
    <property type="evidence" value="ECO:0007669"/>
    <property type="project" value="TreeGrafter"/>
</dbReference>
<feature type="compositionally biased region" description="Acidic residues" evidence="3">
    <location>
        <begin position="17"/>
        <end position="26"/>
    </location>
</feature>
<feature type="non-terminal residue" evidence="5">
    <location>
        <position position="153"/>
    </location>
</feature>
<reference evidence="5" key="1">
    <citation type="submission" date="2021-02" db="EMBL/GenBank/DDBJ databases">
        <authorList>
            <person name="Nowell W R."/>
        </authorList>
    </citation>
    <scope>NUCLEOTIDE SEQUENCE</scope>
</reference>
<dbReference type="GO" id="GO:0046974">
    <property type="term" value="F:histone H3K9 methyltransferase activity"/>
    <property type="evidence" value="ECO:0007669"/>
    <property type="project" value="TreeGrafter"/>
</dbReference>
<proteinExistence type="predicted"/>
<evidence type="ECO:0000256" key="1">
    <source>
        <dbReference type="ARBA" id="ARBA00004123"/>
    </source>
</evidence>
<dbReference type="GO" id="GO:0070828">
    <property type="term" value="P:heterochromatin organization"/>
    <property type="evidence" value="ECO:0007669"/>
    <property type="project" value="TreeGrafter"/>
</dbReference>
<feature type="domain" description="SET" evidence="4">
    <location>
        <begin position="54"/>
        <end position="153"/>
    </location>
</feature>
<dbReference type="Proteomes" id="UP000681720">
    <property type="component" value="Unassembled WGS sequence"/>
</dbReference>
<dbReference type="GO" id="GO:0005634">
    <property type="term" value="C:nucleus"/>
    <property type="evidence" value="ECO:0007669"/>
    <property type="project" value="UniProtKB-SubCell"/>
</dbReference>
<evidence type="ECO:0000313" key="5">
    <source>
        <dbReference type="EMBL" id="CAF5219027.1"/>
    </source>
</evidence>
<dbReference type="Gene3D" id="2.170.270.10">
    <property type="entry name" value="SET domain"/>
    <property type="match status" value="1"/>
</dbReference>
<dbReference type="Pfam" id="PF00856">
    <property type="entry name" value="SET"/>
    <property type="match status" value="1"/>
</dbReference>
<sequence length="153" mass="17380">GDEYQADLDFFENINNDSDEEDDDNEKSDAHSSSDSDEDEENKLPPSNTESTNKRLESLRSRDANNKKEQKKTSNSTVEKKEKNSILNRTLLPDYDGVVYTLDAKLVGNIGRYFNHSCSPNIAVQNVFVDTHDIHFPWIGFFTTKTVRAGTEL</sequence>
<dbReference type="SUPFAM" id="SSF82199">
    <property type="entry name" value="SET domain"/>
    <property type="match status" value="1"/>
</dbReference>
<feature type="compositionally biased region" description="Acidic residues" evidence="3">
    <location>
        <begin position="1"/>
        <end position="10"/>
    </location>
</feature>